<dbReference type="KEGG" id="csy:CENSYa_0552"/>
<proteinExistence type="predicted"/>
<evidence type="ECO:0000313" key="3">
    <source>
        <dbReference type="Proteomes" id="UP000000758"/>
    </source>
</evidence>
<dbReference type="Proteomes" id="UP000000758">
    <property type="component" value="Chromosome"/>
</dbReference>
<sequence length="47" mass="5179">MDDSTNPRDEAPGNTPGSDKDVKKGKEQVVYFDGTEEFMTVVIHVPP</sequence>
<evidence type="ECO:0000313" key="2">
    <source>
        <dbReference type="EMBL" id="ABK77185.1"/>
    </source>
</evidence>
<evidence type="ECO:0000256" key="1">
    <source>
        <dbReference type="SAM" id="MobiDB-lite"/>
    </source>
</evidence>
<name>A0RV18_CENSY</name>
<dbReference type="STRING" id="414004.CENSYa_0552"/>
<organism evidence="2 3">
    <name type="scientific">Cenarchaeum symbiosum (strain A)</name>
    <dbReference type="NCBI Taxonomy" id="414004"/>
    <lineage>
        <taxon>Archaea</taxon>
        <taxon>Nitrososphaerota</taxon>
        <taxon>Candidatus Cenarchaeales</taxon>
        <taxon>Candidatus Cenarchaeaceae</taxon>
        <taxon>Candidatus Cenarchaeum</taxon>
    </lineage>
</organism>
<dbReference type="AlphaFoldDB" id="A0RV18"/>
<feature type="compositionally biased region" description="Basic and acidic residues" evidence="1">
    <location>
        <begin position="1"/>
        <end position="11"/>
    </location>
</feature>
<dbReference type="HOGENOM" id="CLU_3162940_0_0_2"/>
<feature type="region of interest" description="Disordered" evidence="1">
    <location>
        <begin position="1"/>
        <end position="26"/>
    </location>
</feature>
<dbReference type="EMBL" id="DP000238">
    <property type="protein sequence ID" value="ABK77185.1"/>
    <property type="molecule type" value="Genomic_DNA"/>
</dbReference>
<gene>
    <name evidence="2" type="ordered locus">CENSYa_0552</name>
</gene>
<protein>
    <submittedName>
        <fullName evidence="2">Uncharacterized protein</fullName>
    </submittedName>
</protein>
<accession>A0RV18</accession>
<keyword evidence="3" id="KW-1185">Reference proteome</keyword>
<reference evidence="2 3" key="1">
    <citation type="journal article" date="2006" name="Proc. Natl. Acad. Sci. U.S.A.">
        <title>Genomic analysis of the uncultivated marine crenarchaeote Cenarchaeum symbiosum.</title>
        <authorList>
            <person name="Hallam S.J."/>
            <person name="Konstantinidis K.T."/>
            <person name="Putnam N."/>
            <person name="Schleper C."/>
            <person name="Watanabe Y."/>
            <person name="Sugahara J."/>
            <person name="Preston C."/>
            <person name="de la Torre J."/>
            <person name="Richardson P.M."/>
            <person name="DeLong E.F."/>
        </authorList>
    </citation>
    <scope>NUCLEOTIDE SEQUENCE [LARGE SCALE GENOMIC DNA]</scope>
    <source>
        <strain evidence="3">A</strain>
    </source>
</reference>
<dbReference type="EnsemblBacteria" id="ABK77185">
    <property type="protein sequence ID" value="ABK77185"/>
    <property type="gene ID" value="CENSYa_0552"/>
</dbReference>